<gene>
    <name evidence="4" type="ORF">NYPRO_LOCUS11442</name>
</gene>
<dbReference type="GO" id="GO:0015629">
    <property type="term" value="C:actin cytoskeleton"/>
    <property type="evidence" value="ECO:0007669"/>
    <property type="project" value="InterPro"/>
</dbReference>
<dbReference type="GO" id="GO:0030042">
    <property type="term" value="P:actin filament depolymerization"/>
    <property type="evidence" value="ECO:0007669"/>
    <property type="project" value="InterPro"/>
</dbReference>
<dbReference type="CDD" id="cd11286">
    <property type="entry name" value="ADF_cofilin_like"/>
    <property type="match status" value="1"/>
</dbReference>
<sequence length="234" mass="26081">MKIQIKSTVIYHLTSVRMAKIKNITNRCWRKGNPLALLVGMQTGAATPEISVEIPQKIKNRFSRILAAAAVALISSDPFCYLPFASRTMASGVVVSDSVIKMFNDMKVPKSSTPEEVKKHKKAVLFFLSEDKKDIILEEGKEKLVGDVSRTVDDLYAILVKMLPDKDCRYALYDATYETKESKKEDLVFIFWAPDSALLKSKMIYARSKDVKVPCTLAEKLGGSAIISLEGKPL</sequence>
<evidence type="ECO:0000313" key="5">
    <source>
        <dbReference type="Proteomes" id="UP000645828"/>
    </source>
</evidence>
<dbReference type="PROSITE" id="PS51263">
    <property type="entry name" value="ADF_H"/>
    <property type="match status" value="1"/>
</dbReference>
<keyword evidence="5" id="KW-1185">Reference proteome</keyword>
<dbReference type="PANTHER" id="PTHR11913">
    <property type="entry name" value="COFILIN-RELATED"/>
    <property type="match status" value="1"/>
</dbReference>
<protein>
    <submittedName>
        <fullName evidence="4">(raccoon dog) hypothetical protein</fullName>
    </submittedName>
</protein>
<comment type="caution">
    <text evidence="4">The sequence shown here is derived from an EMBL/GenBank/DDBJ whole genome shotgun (WGS) entry which is preliminary data.</text>
</comment>
<keyword evidence="2" id="KW-0009">Actin-binding</keyword>
<dbReference type="AlphaFoldDB" id="A0A811YPF4"/>
<dbReference type="Gene3D" id="3.40.20.10">
    <property type="entry name" value="Severin"/>
    <property type="match status" value="1"/>
</dbReference>
<evidence type="ECO:0000256" key="1">
    <source>
        <dbReference type="ARBA" id="ARBA00006844"/>
    </source>
</evidence>
<dbReference type="InterPro" id="IPR017904">
    <property type="entry name" value="ADF/Cofilin"/>
</dbReference>
<proteinExistence type="inferred from homology"/>
<dbReference type="EMBL" id="CAJHUB010000681">
    <property type="protein sequence ID" value="CAD7678644.1"/>
    <property type="molecule type" value="Genomic_DNA"/>
</dbReference>
<feature type="domain" description="ADF-H" evidence="3">
    <location>
        <begin position="91"/>
        <end position="234"/>
    </location>
</feature>
<dbReference type="SMART" id="SM00102">
    <property type="entry name" value="ADF"/>
    <property type="match status" value="1"/>
</dbReference>
<name>A0A811YPF4_NYCPR</name>
<dbReference type="SUPFAM" id="SSF55753">
    <property type="entry name" value="Actin depolymerizing proteins"/>
    <property type="match status" value="1"/>
</dbReference>
<dbReference type="GO" id="GO:0003779">
    <property type="term" value="F:actin binding"/>
    <property type="evidence" value="ECO:0007669"/>
    <property type="project" value="UniProtKB-KW"/>
</dbReference>
<evidence type="ECO:0000313" key="4">
    <source>
        <dbReference type="EMBL" id="CAD7678644.1"/>
    </source>
</evidence>
<dbReference type="Pfam" id="PF00241">
    <property type="entry name" value="Cofilin_ADF"/>
    <property type="match status" value="1"/>
</dbReference>
<comment type="similarity">
    <text evidence="1">Belongs to the actin-binding proteins ADF family.</text>
</comment>
<dbReference type="PRINTS" id="PR00006">
    <property type="entry name" value="COFILIN"/>
</dbReference>
<evidence type="ECO:0000259" key="3">
    <source>
        <dbReference type="PROSITE" id="PS51263"/>
    </source>
</evidence>
<reference evidence="4" key="1">
    <citation type="submission" date="2020-12" db="EMBL/GenBank/DDBJ databases">
        <authorList>
            <consortium name="Molecular Ecology Group"/>
        </authorList>
    </citation>
    <scope>NUCLEOTIDE SEQUENCE</scope>
    <source>
        <strain evidence="4">TBG_1078</strain>
    </source>
</reference>
<dbReference type="InterPro" id="IPR002108">
    <property type="entry name" value="ADF-H"/>
</dbReference>
<evidence type="ECO:0000256" key="2">
    <source>
        <dbReference type="ARBA" id="ARBA00023203"/>
    </source>
</evidence>
<dbReference type="InterPro" id="IPR029006">
    <property type="entry name" value="ADF-H/Gelsolin-like_dom_sf"/>
</dbReference>
<accession>A0A811YPF4</accession>
<organism evidence="4 5">
    <name type="scientific">Nyctereutes procyonoides</name>
    <name type="common">Raccoon dog</name>
    <name type="synonym">Canis procyonoides</name>
    <dbReference type="NCBI Taxonomy" id="34880"/>
    <lineage>
        <taxon>Eukaryota</taxon>
        <taxon>Metazoa</taxon>
        <taxon>Chordata</taxon>
        <taxon>Craniata</taxon>
        <taxon>Vertebrata</taxon>
        <taxon>Euteleostomi</taxon>
        <taxon>Mammalia</taxon>
        <taxon>Eutheria</taxon>
        <taxon>Laurasiatheria</taxon>
        <taxon>Carnivora</taxon>
        <taxon>Caniformia</taxon>
        <taxon>Canidae</taxon>
        <taxon>Nyctereutes</taxon>
    </lineage>
</organism>
<dbReference type="Proteomes" id="UP000645828">
    <property type="component" value="Unassembled WGS sequence"/>
</dbReference>